<dbReference type="EMBL" id="DACSUM010000121">
    <property type="protein sequence ID" value="HAT3585150.1"/>
    <property type="molecule type" value="Genomic_DNA"/>
</dbReference>
<protein>
    <submittedName>
        <fullName evidence="2">Uncharacterized protein</fullName>
    </submittedName>
</protein>
<dbReference type="Proteomes" id="UP000867740">
    <property type="component" value="Unassembled WGS sequence"/>
</dbReference>
<feature type="transmembrane region" description="Helical" evidence="1">
    <location>
        <begin position="51"/>
        <end position="67"/>
    </location>
</feature>
<comment type="caution">
    <text evidence="2">The sequence shown here is derived from an EMBL/GenBank/DDBJ whole genome shotgun (WGS) entry which is preliminary data.</text>
</comment>
<reference evidence="2" key="1">
    <citation type="journal article" date="2018" name="Genome Biol.">
        <title>SKESA: strategic k-mer extension for scrupulous assemblies.</title>
        <authorList>
            <person name="Souvorov A."/>
            <person name="Agarwala R."/>
            <person name="Lipman D.J."/>
        </authorList>
    </citation>
    <scope>NUCLEOTIDE SEQUENCE</scope>
    <source>
        <strain evidence="2">CAVp300</strain>
    </source>
</reference>
<proteinExistence type="predicted"/>
<feature type="transmembrane region" description="Helical" evidence="1">
    <location>
        <begin position="23"/>
        <end position="45"/>
    </location>
</feature>
<evidence type="ECO:0000256" key="1">
    <source>
        <dbReference type="SAM" id="Phobius"/>
    </source>
</evidence>
<evidence type="ECO:0000313" key="2">
    <source>
        <dbReference type="EMBL" id="HAT3585150.1"/>
    </source>
</evidence>
<dbReference type="RefSeq" id="WP_047371461.1">
    <property type="nucleotide sequence ID" value="NZ_CABMNU010000005.1"/>
</dbReference>
<dbReference type="AlphaFoldDB" id="A0A9P3TGX7"/>
<name>A0A9P3TGX7_KLUIN</name>
<reference evidence="2" key="2">
    <citation type="submission" date="2020-10" db="EMBL/GenBank/DDBJ databases">
        <authorList>
            <consortium name="NCBI Pathogen Detection Project"/>
        </authorList>
    </citation>
    <scope>NUCLEOTIDE SEQUENCE</scope>
    <source>
        <strain evidence="2">CAVp300</strain>
    </source>
</reference>
<keyword evidence="1" id="KW-1133">Transmembrane helix</keyword>
<keyword evidence="1" id="KW-0812">Transmembrane</keyword>
<sequence>MNEDAFFKRIDNLEMDIYDCNRYVKISIIVIIIGLISFLGNILGFFHESEIFQGLAIGSCFVTYINFKNKKARCILELNEMCLSRYGKSYDSSLSELIKEKAEISRKSIFG</sequence>
<accession>A0A9P3TGX7</accession>
<evidence type="ECO:0000313" key="3">
    <source>
        <dbReference type="Proteomes" id="UP000867740"/>
    </source>
</evidence>
<keyword evidence="1" id="KW-0472">Membrane</keyword>
<organism evidence="2 3">
    <name type="scientific">Kluyvera intermedia</name>
    <name type="common">Enterobacter intermedius</name>
    <dbReference type="NCBI Taxonomy" id="61648"/>
    <lineage>
        <taxon>Bacteria</taxon>
        <taxon>Pseudomonadati</taxon>
        <taxon>Pseudomonadota</taxon>
        <taxon>Gammaproteobacteria</taxon>
        <taxon>Enterobacterales</taxon>
        <taxon>Enterobacteriaceae</taxon>
        <taxon>Kluyvera</taxon>
    </lineage>
</organism>
<gene>
    <name evidence="2" type="ORF">I8531_005573</name>
</gene>